<gene>
    <name evidence="1" type="ORF">BTO13_02850</name>
</gene>
<dbReference type="AlphaFoldDB" id="A0A2S7WFA6"/>
<dbReference type="CDD" id="cd16377">
    <property type="entry name" value="23S_rRNA_IVP_like"/>
    <property type="match status" value="1"/>
</dbReference>
<dbReference type="RefSeq" id="WP_105047247.1">
    <property type="nucleotide sequence ID" value="NZ_CP150662.1"/>
</dbReference>
<keyword evidence="2" id="KW-1185">Reference proteome</keyword>
<dbReference type="NCBIfam" id="TIGR02436">
    <property type="entry name" value="four helix bundle protein"/>
    <property type="match status" value="1"/>
</dbReference>
<dbReference type="InterPro" id="IPR012657">
    <property type="entry name" value="23S_rRNA-intervening_sequence"/>
</dbReference>
<sequence>MKTFKELLVWQKSMLLVTEIYKVSKDYPKEELFGLSSQIRRSAISIPSNIAEGFGRDGLNDFIRFLNISMSSLFELQTQIEISYNLNYINIVVFEDLYKSTREIERMLSSLIKRLKTKKDA</sequence>
<dbReference type="Proteomes" id="UP000237608">
    <property type="component" value="Unassembled WGS sequence"/>
</dbReference>
<dbReference type="InterPro" id="IPR036583">
    <property type="entry name" value="23S_rRNA_IVS_sf"/>
</dbReference>
<accession>A0A2S7WFA6</accession>
<dbReference type="Pfam" id="PF05635">
    <property type="entry name" value="23S_rRNA_IVP"/>
    <property type="match status" value="1"/>
</dbReference>
<name>A0A2S7WFA6_9FLAO</name>
<dbReference type="SUPFAM" id="SSF158446">
    <property type="entry name" value="IVS-encoded protein-like"/>
    <property type="match status" value="1"/>
</dbReference>
<dbReference type="Gene3D" id="1.20.1440.60">
    <property type="entry name" value="23S rRNA-intervening sequence"/>
    <property type="match status" value="1"/>
</dbReference>
<comment type="caution">
    <text evidence="1">The sequence shown here is derived from an EMBL/GenBank/DDBJ whole genome shotgun (WGS) entry which is preliminary data.</text>
</comment>
<dbReference type="PANTHER" id="PTHR38471:SF2">
    <property type="entry name" value="FOUR HELIX BUNDLE PROTEIN"/>
    <property type="match status" value="1"/>
</dbReference>
<proteinExistence type="predicted"/>
<organism evidence="1 2">
    <name type="scientific">Polaribacter gangjinensis</name>
    <dbReference type="NCBI Taxonomy" id="574710"/>
    <lineage>
        <taxon>Bacteria</taxon>
        <taxon>Pseudomonadati</taxon>
        <taxon>Bacteroidota</taxon>
        <taxon>Flavobacteriia</taxon>
        <taxon>Flavobacteriales</taxon>
        <taxon>Flavobacteriaceae</taxon>
    </lineage>
</organism>
<dbReference type="OrthoDB" id="9811959at2"/>
<reference evidence="1 2" key="1">
    <citation type="submission" date="2016-12" db="EMBL/GenBank/DDBJ databases">
        <title>Trade-off between light-utilization and light-protection in marine flavobacteria.</title>
        <authorList>
            <person name="Kumagai Y."/>
            <person name="Yoshizawa S."/>
            <person name="Kogure K."/>
            <person name="Iwasaki W."/>
        </authorList>
    </citation>
    <scope>NUCLEOTIDE SEQUENCE [LARGE SCALE GENOMIC DNA]</scope>
    <source>
        <strain evidence="1 2">KCTC 22729</strain>
    </source>
</reference>
<evidence type="ECO:0000313" key="2">
    <source>
        <dbReference type="Proteomes" id="UP000237608"/>
    </source>
</evidence>
<protein>
    <submittedName>
        <fullName evidence="1">Four helix bundle protein</fullName>
    </submittedName>
</protein>
<evidence type="ECO:0000313" key="1">
    <source>
        <dbReference type="EMBL" id="PQJ76106.1"/>
    </source>
</evidence>
<dbReference type="PANTHER" id="PTHR38471">
    <property type="entry name" value="FOUR HELIX BUNDLE PROTEIN"/>
    <property type="match status" value="1"/>
</dbReference>
<dbReference type="EMBL" id="MSCL01000001">
    <property type="protein sequence ID" value="PQJ76106.1"/>
    <property type="molecule type" value="Genomic_DNA"/>
</dbReference>